<gene>
    <name evidence="2" type="ORF">APLA_LOCUS5384</name>
</gene>
<dbReference type="Proteomes" id="UP000494256">
    <property type="component" value="Unassembled WGS sequence"/>
</dbReference>
<dbReference type="InterPro" id="IPR013103">
    <property type="entry name" value="RVT_2"/>
</dbReference>
<organism evidence="2 3">
    <name type="scientific">Arctia plantaginis</name>
    <name type="common">Wood tiger moth</name>
    <name type="synonym">Phalaena plantaginis</name>
    <dbReference type="NCBI Taxonomy" id="874455"/>
    <lineage>
        <taxon>Eukaryota</taxon>
        <taxon>Metazoa</taxon>
        <taxon>Ecdysozoa</taxon>
        <taxon>Arthropoda</taxon>
        <taxon>Hexapoda</taxon>
        <taxon>Insecta</taxon>
        <taxon>Pterygota</taxon>
        <taxon>Neoptera</taxon>
        <taxon>Endopterygota</taxon>
        <taxon>Lepidoptera</taxon>
        <taxon>Glossata</taxon>
        <taxon>Ditrysia</taxon>
        <taxon>Noctuoidea</taxon>
        <taxon>Erebidae</taxon>
        <taxon>Arctiinae</taxon>
        <taxon>Arctia</taxon>
    </lineage>
</organism>
<accession>A0A8S0ZFA9</accession>
<sequence length="202" mass="23069">MIEPMTWKDIEKRSDLNLWKSALENEYLSQIKNDTWEIVPRPKDRKRPGEDFHETSSPIVRSSSIRVIAALSAEFVEIHQMDVVTAYLNGTLEEEVFMEIPDQLSDVLKRVLAKRKICSQKAIITEENLLQTAKRWNKGLDESVDSVCLLKKSLYGLRQSGLQWYKRLSKLLIDISFEALLQDPCVFVALKAATGCAAVVSR</sequence>
<protein>
    <recommendedName>
        <fullName evidence="1">Reverse transcriptase Ty1/copia-type domain-containing protein</fullName>
    </recommendedName>
</protein>
<dbReference type="AlphaFoldDB" id="A0A8S0ZFA9"/>
<reference evidence="2 3" key="1">
    <citation type="submission" date="2020-04" db="EMBL/GenBank/DDBJ databases">
        <authorList>
            <person name="Wallbank WR R."/>
            <person name="Pardo Diaz C."/>
            <person name="Kozak K."/>
            <person name="Martin S."/>
            <person name="Jiggins C."/>
            <person name="Moest M."/>
            <person name="Warren A I."/>
            <person name="Byers J.R.P. K."/>
            <person name="Montejo-Kovacevich G."/>
            <person name="Yen C E."/>
        </authorList>
    </citation>
    <scope>NUCLEOTIDE SEQUENCE [LARGE SCALE GENOMIC DNA]</scope>
</reference>
<evidence type="ECO:0000313" key="2">
    <source>
        <dbReference type="EMBL" id="CAB3231891.1"/>
    </source>
</evidence>
<dbReference type="EMBL" id="CADEBD010000289">
    <property type="protein sequence ID" value="CAB3231891.1"/>
    <property type="molecule type" value="Genomic_DNA"/>
</dbReference>
<comment type="caution">
    <text evidence="2">The sequence shown here is derived from an EMBL/GenBank/DDBJ whole genome shotgun (WGS) entry which is preliminary data.</text>
</comment>
<dbReference type="Pfam" id="PF07727">
    <property type="entry name" value="RVT_2"/>
    <property type="match status" value="1"/>
</dbReference>
<proteinExistence type="predicted"/>
<evidence type="ECO:0000259" key="1">
    <source>
        <dbReference type="Pfam" id="PF07727"/>
    </source>
</evidence>
<evidence type="ECO:0000313" key="3">
    <source>
        <dbReference type="Proteomes" id="UP000494256"/>
    </source>
</evidence>
<name>A0A8S0ZFA9_ARCPL</name>
<feature type="domain" description="Reverse transcriptase Ty1/copia-type" evidence="1">
    <location>
        <begin position="45"/>
        <end position="102"/>
    </location>
</feature>